<protein>
    <submittedName>
        <fullName evidence="1">Retroelement-like</fullName>
    </submittedName>
</protein>
<gene>
    <name evidence="1" type="primary">BBa0106C08.57</name>
</gene>
<reference evidence="1" key="1">
    <citation type="submission" date="2018-08" db="EMBL/GenBank/DDBJ databases">
        <title>Oryza nivara genomic DNA, chromosome 11, BAC clone:BBa0106C08.</title>
        <authorList>
            <person name="Wu J."/>
            <person name="Kanamori H."/>
        </authorList>
    </citation>
    <scope>NUCLEOTIDE SEQUENCE</scope>
    <source>
        <strain evidence="1">W0106</strain>
    </source>
</reference>
<dbReference type="EMBL" id="AP018871">
    <property type="protein sequence ID" value="BBF89785.1"/>
    <property type="molecule type" value="Genomic_DNA"/>
</dbReference>
<accession>A0A679BB83</accession>
<evidence type="ECO:0000313" key="1">
    <source>
        <dbReference type="EMBL" id="BBF89785.1"/>
    </source>
</evidence>
<dbReference type="AlphaFoldDB" id="A0A679BB83"/>
<name>A0A679BB83_ORYNI</name>
<proteinExistence type="predicted"/>
<sequence length="90" mass="9584">MPPKKVVKEKAPRVDEVAKAAAAARALQTRAEILSAGQLLVPQAAPSQPAVAQAALPAVQVQVNSDPETQAEADMEAMRQNMARLQDMLR</sequence>
<organism evidence="1">
    <name type="scientific">Oryza nivara</name>
    <name type="common">Indian wild rice</name>
    <name type="synonym">Oryza sativa f. spontanea</name>
    <dbReference type="NCBI Taxonomy" id="4536"/>
    <lineage>
        <taxon>Eukaryota</taxon>
        <taxon>Viridiplantae</taxon>
        <taxon>Streptophyta</taxon>
        <taxon>Embryophyta</taxon>
        <taxon>Tracheophyta</taxon>
        <taxon>Spermatophyta</taxon>
        <taxon>Magnoliopsida</taxon>
        <taxon>Liliopsida</taxon>
        <taxon>Poales</taxon>
        <taxon>Poaceae</taxon>
        <taxon>BOP clade</taxon>
        <taxon>Oryzoideae</taxon>
        <taxon>Oryzeae</taxon>
        <taxon>Oryzinae</taxon>
        <taxon>Oryza</taxon>
    </lineage>
</organism>